<dbReference type="AlphaFoldDB" id="A0A0P4XR03"/>
<dbReference type="PANTHER" id="PTHR31402:SF2">
    <property type="entry name" value="UPF0711 PROTEIN C18ORF21"/>
    <property type="match status" value="1"/>
</dbReference>
<proteinExistence type="inferred from homology"/>
<dbReference type="Pfam" id="PF15719">
    <property type="entry name" value="Rmp24-like"/>
    <property type="match status" value="1"/>
</dbReference>
<evidence type="ECO:0000256" key="1">
    <source>
        <dbReference type="ARBA" id="ARBA00006160"/>
    </source>
</evidence>
<dbReference type="PANTHER" id="PTHR31402">
    <property type="entry name" value="UPF0711 PROTEIN C18ORF21"/>
    <property type="match status" value="1"/>
</dbReference>
<protein>
    <submittedName>
        <fullName evidence="3">Uncharacterized protein</fullName>
    </submittedName>
</protein>
<comment type="similarity">
    <text evidence="1">Belongs to the UPF0711 family.</text>
</comment>
<feature type="compositionally biased region" description="Polar residues" evidence="2">
    <location>
        <begin position="198"/>
        <end position="210"/>
    </location>
</feature>
<sequence>MSVPNQTAISVEEKSSASVFLWKAAVSTIDFHPAITANLLLRCKRALNDTKVGVKFRKISKSNICQSCGSPWSLGNYKLEIRKTFKAQNIKKFLKKSKTQKKINNFNKHILERFSERKSNLIIRCHVCFKSTAFPTPLPPREPKPVKEMPSQKITMKNKNGKKDKATVQHINPGKKQVKQQRSKNSVKACKAKVMKASTKQQFSRSQFKNLSKTLTKGSSAKSSLLSFLSSVK</sequence>
<organism evidence="3">
    <name type="scientific">Daphnia magna</name>
    <dbReference type="NCBI Taxonomy" id="35525"/>
    <lineage>
        <taxon>Eukaryota</taxon>
        <taxon>Metazoa</taxon>
        <taxon>Ecdysozoa</taxon>
        <taxon>Arthropoda</taxon>
        <taxon>Crustacea</taxon>
        <taxon>Branchiopoda</taxon>
        <taxon>Diplostraca</taxon>
        <taxon>Cladocera</taxon>
        <taxon>Anomopoda</taxon>
        <taxon>Daphniidae</taxon>
        <taxon>Daphnia</taxon>
    </lineage>
</organism>
<evidence type="ECO:0000256" key="2">
    <source>
        <dbReference type="SAM" id="MobiDB-lite"/>
    </source>
</evidence>
<reference evidence="3" key="1">
    <citation type="submission" date="2015-10" db="EMBL/GenBank/DDBJ databases">
        <title>Daphnia magna gene sets from two clonal populations assembled and annotated with EvidentialGene.</title>
        <authorList>
            <person name="Gilbert D."/>
            <person name="Podicheti R."/>
            <person name="Orsini L."/>
            <person name="Colbourne J."/>
            <person name="Pfrender M."/>
        </authorList>
    </citation>
    <scope>NUCLEOTIDE SEQUENCE</scope>
</reference>
<dbReference type="OrthoDB" id="6365587at2759"/>
<name>A0A0P4XR03_9CRUS</name>
<dbReference type="InterPro" id="IPR029779">
    <property type="entry name" value="Rmp24-like"/>
</dbReference>
<dbReference type="EMBL" id="GDIP01237743">
    <property type="protein sequence ID" value="JAI85658.1"/>
    <property type="molecule type" value="Transcribed_RNA"/>
</dbReference>
<feature type="compositionally biased region" description="Low complexity" evidence="2">
    <location>
        <begin position="211"/>
        <end position="233"/>
    </location>
</feature>
<evidence type="ECO:0000313" key="3">
    <source>
        <dbReference type="EMBL" id="JAI85658.1"/>
    </source>
</evidence>
<accession>A0A0P4XR03</accession>
<reference evidence="3" key="2">
    <citation type="submission" date="2015-10" db="EMBL/GenBank/DDBJ databases">
        <authorList>
            <person name="Gilbert D.G."/>
        </authorList>
    </citation>
    <scope>NUCLEOTIDE SEQUENCE</scope>
</reference>
<feature type="region of interest" description="Disordered" evidence="2">
    <location>
        <begin position="172"/>
        <end position="233"/>
    </location>
</feature>